<dbReference type="EMBL" id="UOFB01000085">
    <property type="protein sequence ID" value="VAW45469.1"/>
    <property type="molecule type" value="Genomic_DNA"/>
</dbReference>
<proteinExistence type="predicted"/>
<gene>
    <name evidence="2" type="ORF">MNBD_GAMMA04-1027</name>
</gene>
<evidence type="ECO:0000256" key="1">
    <source>
        <dbReference type="SAM" id="MobiDB-lite"/>
    </source>
</evidence>
<dbReference type="AlphaFoldDB" id="A0A3B0W818"/>
<name>A0A3B0W818_9ZZZZ</name>
<evidence type="ECO:0000313" key="2">
    <source>
        <dbReference type="EMBL" id="VAW45469.1"/>
    </source>
</evidence>
<feature type="region of interest" description="Disordered" evidence="1">
    <location>
        <begin position="38"/>
        <end position="62"/>
    </location>
</feature>
<organism evidence="2">
    <name type="scientific">hydrothermal vent metagenome</name>
    <dbReference type="NCBI Taxonomy" id="652676"/>
    <lineage>
        <taxon>unclassified sequences</taxon>
        <taxon>metagenomes</taxon>
        <taxon>ecological metagenomes</taxon>
    </lineage>
</organism>
<protein>
    <submittedName>
        <fullName evidence="2">Hypothetical prophage protein</fullName>
    </submittedName>
</protein>
<sequence length="83" mass="9484">MSKIEKMLKEMAKAPQNVRFSVLAKVCAHYFGEPRNKGTSHHVYKTPWQGDPRVNIQKGKDGKAKAYQVKQVITAIEKLQEED</sequence>
<accession>A0A3B0W818</accession>
<reference evidence="2" key="1">
    <citation type="submission" date="2018-06" db="EMBL/GenBank/DDBJ databases">
        <authorList>
            <person name="Zhirakovskaya E."/>
        </authorList>
    </citation>
    <scope>NUCLEOTIDE SEQUENCE</scope>
</reference>